<comment type="caution">
    <text evidence="2">The sequence shown here is derived from an EMBL/GenBank/DDBJ whole genome shotgun (WGS) entry which is preliminary data.</text>
</comment>
<keyword evidence="3" id="KW-1185">Reference proteome</keyword>
<evidence type="ECO:0000256" key="1">
    <source>
        <dbReference type="SAM" id="MobiDB-lite"/>
    </source>
</evidence>
<dbReference type="EMBL" id="SDIL01000050">
    <property type="protein sequence ID" value="RXK38300.1"/>
    <property type="molecule type" value="Genomic_DNA"/>
</dbReference>
<feature type="compositionally biased region" description="Polar residues" evidence="1">
    <location>
        <begin position="85"/>
        <end position="94"/>
    </location>
</feature>
<proteinExistence type="predicted"/>
<dbReference type="InParanoid" id="A0A4Q1BKU4"/>
<sequence>MDSPDSGKNPHDISVNPHDINPDDSEFIRRNTSSQTPGVHVVRPIPFYNSQQTPTTVPTPSGRPARLRTSKIQSIRPFQAPSGRILSQSEQSAPSRPLPPKCDLCTKRHAETWMCAAKKAVAAREQELLARIQAAGQNNGQRTVTAGSAMTERPAEMARTPSEMARTLPTIIAQYPPYPFYPSPQLLPGVPGPSNWYQRPPTYPPVPNYLNYPPTFYPPVYPPPYVEEGLGNGSNFAERTVLDARNGGMRQEFPPREYRP</sequence>
<dbReference type="VEuPathDB" id="FungiDB:TREMEDRAFT_61489"/>
<dbReference type="AlphaFoldDB" id="A0A4Q1BKU4"/>
<feature type="compositionally biased region" description="Polar residues" evidence="1">
    <location>
        <begin position="139"/>
        <end position="148"/>
    </location>
</feature>
<reference evidence="2 3" key="1">
    <citation type="submission" date="2016-06" db="EMBL/GenBank/DDBJ databases">
        <title>Evolution of pathogenesis and genome organization in the Tremellales.</title>
        <authorList>
            <person name="Cuomo C."/>
            <person name="Litvintseva A."/>
            <person name="Heitman J."/>
            <person name="Chen Y."/>
            <person name="Sun S."/>
            <person name="Springer D."/>
            <person name="Dromer F."/>
            <person name="Young S."/>
            <person name="Zeng Q."/>
            <person name="Chapman S."/>
            <person name="Gujja S."/>
            <person name="Saif S."/>
            <person name="Birren B."/>
        </authorList>
    </citation>
    <scope>NUCLEOTIDE SEQUENCE [LARGE SCALE GENOMIC DNA]</scope>
    <source>
        <strain evidence="2 3">ATCC 28783</strain>
    </source>
</reference>
<protein>
    <submittedName>
        <fullName evidence="2">Uncharacterized protein</fullName>
    </submittedName>
</protein>
<evidence type="ECO:0000313" key="2">
    <source>
        <dbReference type="EMBL" id="RXK38300.1"/>
    </source>
</evidence>
<accession>A0A4Q1BKU4</accession>
<feature type="region of interest" description="Disordered" evidence="1">
    <location>
        <begin position="139"/>
        <end position="161"/>
    </location>
</feature>
<gene>
    <name evidence="2" type="ORF">M231_04473</name>
</gene>
<organism evidence="2 3">
    <name type="scientific">Tremella mesenterica</name>
    <name type="common">Jelly fungus</name>
    <dbReference type="NCBI Taxonomy" id="5217"/>
    <lineage>
        <taxon>Eukaryota</taxon>
        <taxon>Fungi</taxon>
        <taxon>Dikarya</taxon>
        <taxon>Basidiomycota</taxon>
        <taxon>Agaricomycotina</taxon>
        <taxon>Tremellomycetes</taxon>
        <taxon>Tremellales</taxon>
        <taxon>Tremellaceae</taxon>
        <taxon>Tremella</taxon>
    </lineage>
</organism>
<dbReference type="Proteomes" id="UP000289152">
    <property type="component" value="Unassembled WGS sequence"/>
</dbReference>
<feature type="region of interest" description="Disordered" evidence="1">
    <location>
        <begin position="1"/>
        <end position="99"/>
    </location>
</feature>
<evidence type="ECO:0000313" key="3">
    <source>
        <dbReference type="Proteomes" id="UP000289152"/>
    </source>
</evidence>
<name>A0A4Q1BKU4_TREME</name>